<reference evidence="1 2" key="1">
    <citation type="submission" date="2019-05" db="EMBL/GenBank/DDBJ databases">
        <title>Another draft genome of Portunus trituberculatus and its Hox gene families provides insights of decapod evolution.</title>
        <authorList>
            <person name="Jeong J.-H."/>
            <person name="Song I."/>
            <person name="Kim S."/>
            <person name="Choi T."/>
            <person name="Kim D."/>
            <person name="Ryu S."/>
            <person name="Kim W."/>
        </authorList>
    </citation>
    <scope>NUCLEOTIDE SEQUENCE [LARGE SCALE GENOMIC DNA]</scope>
    <source>
        <tissue evidence="1">Muscle</tissue>
    </source>
</reference>
<comment type="caution">
    <text evidence="1">The sequence shown here is derived from an EMBL/GenBank/DDBJ whole genome shotgun (WGS) entry which is preliminary data.</text>
</comment>
<evidence type="ECO:0000313" key="1">
    <source>
        <dbReference type="EMBL" id="MPC60561.1"/>
    </source>
</evidence>
<gene>
    <name evidence="1" type="ORF">E2C01_054610</name>
</gene>
<name>A0A5B7GKB2_PORTR</name>
<dbReference type="AlphaFoldDB" id="A0A5B7GKB2"/>
<proteinExistence type="predicted"/>
<dbReference type="Proteomes" id="UP000324222">
    <property type="component" value="Unassembled WGS sequence"/>
</dbReference>
<evidence type="ECO:0000313" key="2">
    <source>
        <dbReference type="Proteomes" id="UP000324222"/>
    </source>
</evidence>
<dbReference type="EMBL" id="VSRR010017660">
    <property type="protein sequence ID" value="MPC60561.1"/>
    <property type="molecule type" value="Genomic_DNA"/>
</dbReference>
<organism evidence="1 2">
    <name type="scientific">Portunus trituberculatus</name>
    <name type="common">Swimming crab</name>
    <name type="synonym">Neptunus trituberculatus</name>
    <dbReference type="NCBI Taxonomy" id="210409"/>
    <lineage>
        <taxon>Eukaryota</taxon>
        <taxon>Metazoa</taxon>
        <taxon>Ecdysozoa</taxon>
        <taxon>Arthropoda</taxon>
        <taxon>Crustacea</taxon>
        <taxon>Multicrustacea</taxon>
        <taxon>Malacostraca</taxon>
        <taxon>Eumalacostraca</taxon>
        <taxon>Eucarida</taxon>
        <taxon>Decapoda</taxon>
        <taxon>Pleocyemata</taxon>
        <taxon>Brachyura</taxon>
        <taxon>Eubrachyura</taxon>
        <taxon>Portunoidea</taxon>
        <taxon>Portunidae</taxon>
        <taxon>Portuninae</taxon>
        <taxon>Portunus</taxon>
    </lineage>
</organism>
<protein>
    <submittedName>
        <fullName evidence="1">Uncharacterized protein</fullName>
    </submittedName>
</protein>
<accession>A0A5B7GKB2</accession>
<sequence length="109" mass="11914">MISGWRRPSITPAASPSCLVSTITSDTLYGSPLTGFPNTGLYRRQSSPWLATRFAYFQPLINATCGPHATQVLQSYFFPSLDLPALKVLPSPKLRSAEGSRDAESFVTF</sequence>
<keyword evidence="2" id="KW-1185">Reference proteome</keyword>